<evidence type="ECO:0000259" key="5">
    <source>
        <dbReference type="PROSITE" id="PS50927"/>
    </source>
</evidence>
<evidence type="ECO:0000313" key="8">
    <source>
        <dbReference type="Proteomes" id="UP001187192"/>
    </source>
</evidence>
<keyword evidence="1" id="KW-0732">Signal</keyword>
<keyword evidence="3" id="KW-0325">Glycoprotein</keyword>
<dbReference type="InterPro" id="IPR020635">
    <property type="entry name" value="Tyr_kinase_cat_dom"/>
</dbReference>
<gene>
    <name evidence="7" type="ORF">TIFTF001_033616</name>
</gene>
<dbReference type="Gene3D" id="1.10.510.10">
    <property type="entry name" value="Transferase(Phosphotransferase) domain 1"/>
    <property type="match status" value="1"/>
</dbReference>
<dbReference type="PROSITE" id="PS50011">
    <property type="entry name" value="PROTEIN_KINASE_DOM"/>
    <property type="match status" value="1"/>
</dbReference>
<dbReference type="GO" id="GO:0005524">
    <property type="term" value="F:ATP binding"/>
    <property type="evidence" value="ECO:0007669"/>
    <property type="project" value="InterPro"/>
</dbReference>
<feature type="domain" description="Apple" evidence="6">
    <location>
        <begin position="322"/>
        <end position="403"/>
    </location>
</feature>
<evidence type="ECO:0000256" key="1">
    <source>
        <dbReference type="ARBA" id="ARBA00022729"/>
    </source>
</evidence>
<dbReference type="Proteomes" id="UP001187192">
    <property type="component" value="Unassembled WGS sequence"/>
</dbReference>
<dbReference type="PROSITE" id="PS50948">
    <property type="entry name" value="PAN"/>
    <property type="match status" value="1"/>
</dbReference>
<name>A0AA88J838_FICCA</name>
<reference evidence="7" key="1">
    <citation type="submission" date="2023-07" db="EMBL/GenBank/DDBJ databases">
        <title>draft genome sequence of fig (Ficus carica).</title>
        <authorList>
            <person name="Takahashi T."/>
            <person name="Nishimura K."/>
        </authorList>
    </citation>
    <scope>NUCLEOTIDE SEQUENCE</scope>
</reference>
<dbReference type="InterPro" id="IPR003609">
    <property type="entry name" value="Pan_app"/>
</dbReference>
<dbReference type="EMBL" id="BTGU01000185">
    <property type="protein sequence ID" value="GMN64537.1"/>
    <property type="molecule type" value="Genomic_DNA"/>
</dbReference>
<evidence type="ECO:0000259" key="6">
    <source>
        <dbReference type="PROSITE" id="PS50948"/>
    </source>
</evidence>
<evidence type="ECO:0000256" key="3">
    <source>
        <dbReference type="ARBA" id="ARBA00023180"/>
    </source>
</evidence>
<dbReference type="InterPro" id="IPR036426">
    <property type="entry name" value="Bulb-type_lectin_dom_sf"/>
</dbReference>
<dbReference type="InterPro" id="IPR011009">
    <property type="entry name" value="Kinase-like_dom_sf"/>
</dbReference>
<dbReference type="InterPro" id="IPR000719">
    <property type="entry name" value="Prot_kinase_dom"/>
</dbReference>
<dbReference type="SMART" id="SM00108">
    <property type="entry name" value="B_lectin"/>
    <property type="match status" value="1"/>
</dbReference>
<dbReference type="GO" id="GO:0048544">
    <property type="term" value="P:recognition of pollen"/>
    <property type="evidence" value="ECO:0007669"/>
    <property type="project" value="InterPro"/>
</dbReference>
<dbReference type="Pfam" id="PF08276">
    <property type="entry name" value="PAN_2"/>
    <property type="match status" value="1"/>
</dbReference>
<dbReference type="Pfam" id="PF01453">
    <property type="entry name" value="B_lectin"/>
    <property type="match status" value="1"/>
</dbReference>
<dbReference type="GO" id="GO:0004713">
    <property type="term" value="F:protein tyrosine kinase activity"/>
    <property type="evidence" value="ECO:0007669"/>
    <property type="project" value="InterPro"/>
</dbReference>
<feature type="domain" description="Protein kinase" evidence="4">
    <location>
        <begin position="444"/>
        <end position="601"/>
    </location>
</feature>
<proteinExistence type="predicted"/>
<dbReference type="SMART" id="SM00473">
    <property type="entry name" value="PAN_AP"/>
    <property type="match status" value="1"/>
</dbReference>
<dbReference type="Gene3D" id="3.50.4.10">
    <property type="entry name" value="Hepatocyte Growth Factor"/>
    <property type="match status" value="1"/>
</dbReference>
<accession>A0AA88J838</accession>
<dbReference type="InterPro" id="IPR001245">
    <property type="entry name" value="Ser-Thr/Tyr_kinase_cat_dom"/>
</dbReference>
<keyword evidence="2" id="KW-1015">Disulfide bond</keyword>
<comment type="caution">
    <text evidence="7">The sequence shown here is derived from an EMBL/GenBank/DDBJ whole genome shotgun (WGS) entry which is preliminary data.</text>
</comment>
<dbReference type="PROSITE" id="PS50927">
    <property type="entry name" value="BULB_LECTIN"/>
    <property type="match status" value="1"/>
</dbReference>
<dbReference type="SUPFAM" id="SSF56112">
    <property type="entry name" value="Protein kinase-like (PK-like)"/>
    <property type="match status" value="1"/>
</dbReference>
<dbReference type="AlphaFoldDB" id="A0AA88J838"/>
<dbReference type="CDD" id="cd00028">
    <property type="entry name" value="B_lectin"/>
    <property type="match status" value="1"/>
</dbReference>
<evidence type="ECO:0000313" key="7">
    <source>
        <dbReference type="EMBL" id="GMN64537.1"/>
    </source>
</evidence>
<organism evidence="7 8">
    <name type="scientific">Ficus carica</name>
    <name type="common">Common fig</name>
    <dbReference type="NCBI Taxonomy" id="3494"/>
    <lineage>
        <taxon>Eukaryota</taxon>
        <taxon>Viridiplantae</taxon>
        <taxon>Streptophyta</taxon>
        <taxon>Embryophyta</taxon>
        <taxon>Tracheophyta</taxon>
        <taxon>Spermatophyta</taxon>
        <taxon>Magnoliopsida</taxon>
        <taxon>eudicotyledons</taxon>
        <taxon>Gunneridae</taxon>
        <taxon>Pentapetalae</taxon>
        <taxon>rosids</taxon>
        <taxon>fabids</taxon>
        <taxon>Rosales</taxon>
        <taxon>Moraceae</taxon>
        <taxon>Ficeae</taxon>
        <taxon>Ficus</taxon>
    </lineage>
</organism>
<dbReference type="Pfam" id="PF07714">
    <property type="entry name" value="PK_Tyr_Ser-Thr"/>
    <property type="match status" value="1"/>
</dbReference>
<dbReference type="Gene3D" id="3.30.200.20">
    <property type="entry name" value="Phosphorylase Kinase, domain 1"/>
    <property type="match status" value="1"/>
</dbReference>
<dbReference type="InterPro" id="IPR001480">
    <property type="entry name" value="Bulb-type_lectin_dom"/>
</dbReference>
<dbReference type="PANTHER" id="PTHR32444:SF234">
    <property type="entry name" value="RECEPTOR-LIKE SERINE_THREONINE-PROTEIN KINASE"/>
    <property type="match status" value="1"/>
</dbReference>
<dbReference type="PANTHER" id="PTHR32444">
    <property type="entry name" value="BULB-TYPE LECTIN DOMAIN-CONTAINING PROTEIN"/>
    <property type="match status" value="1"/>
</dbReference>
<feature type="domain" description="Bulb-type lectin" evidence="5">
    <location>
        <begin position="10"/>
        <end position="131"/>
    </location>
</feature>
<dbReference type="SMART" id="SM00219">
    <property type="entry name" value="TyrKc"/>
    <property type="match status" value="1"/>
</dbReference>
<dbReference type="FunFam" id="2.90.10.10:FF:000001">
    <property type="entry name" value="G-type lectin S-receptor-like serine/threonine-protein kinase"/>
    <property type="match status" value="1"/>
</dbReference>
<keyword evidence="8" id="KW-1185">Reference proteome</keyword>
<protein>
    <submittedName>
        <fullName evidence="7">Uncharacterized protein</fullName>
    </submittedName>
</protein>
<evidence type="ECO:0000256" key="2">
    <source>
        <dbReference type="ARBA" id="ARBA00023157"/>
    </source>
</evidence>
<dbReference type="InterPro" id="IPR000858">
    <property type="entry name" value="S_locus_glycoprot_dom"/>
</dbReference>
<evidence type="ECO:0000259" key="4">
    <source>
        <dbReference type="PROSITE" id="PS50011"/>
    </source>
</evidence>
<dbReference type="Gene3D" id="2.90.10.10">
    <property type="entry name" value="Bulb-type lectin domain"/>
    <property type="match status" value="1"/>
</dbReference>
<dbReference type="SUPFAM" id="SSF51110">
    <property type="entry name" value="alpha-D-mannose-specific plant lectins"/>
    <property type="match status" value="1"/>
</dbReference>
<dbReference type="Pfam" id="PF00954">
    <property type="entry name" value="S_locus_glycop"/>
    <property type="match status" value="1"/>
</dbReference>
<dbReference type="CDD" id="cd01098">
    <property type="entry name" value="PAN_AP_plant"/>
    <property type="match status" value="1"/>
</dbReference>
<sequence length="601" mass="67491">MTLGSWRNVYAGVKDPNPSSDGETLVSKEGVFELGFFSPGTSKKRYMGIWYKNIPVQTVVGVANRCNPIYDSSGLLTVNSTGNLVLLYQNKSVVWSTSLFKQVQKPTAQLLDSGNLILGDDADRNSGTYLRQSFDYPSNMFLSDMKMGWDLRTGLKRQITAWNNPEDPCPGNLTYGIQFDPQLNTIPEGFLRKGLEKLYRSGPWNGLRFSGGPELRPNFLYNFKFVYNDDEMYYTYNIKIRPVISILVVNQFPSMIQQLTWIDADQTWRPDVSQPRQYCDNYGICGANGICDISNSPSCQCLRGFRPNSAEKQNSMDWSEGCVRNNPPSFEERDKDGFVKLSGLKLPDDAHSWMNTSMNLKECKAKCSSNCSCTAYANIDIRGEGSGCAIWFGDLIDIWDVLGWILHWQDGIKKRITPENGGREVELELMLIDLSTLATATQSFSMNNKLGEGGFGPGYKGVLEDGKEIAVKRLSMSSGQAVDEFKNEVVLIAKLQHRNLVKLLDFGMVRTFRGDQLEGNTNRVVGTYGYIVLEYAFNGQFSIKSDVFSFGIMVLENAWKLMKAGREIELLDACLRDSHDSFEVLRCIHVGLLCVQQCPAD</sequence>